<protein>
    <submittedName>
        <fullName evidence="2">Uncharacterized protein</fullName>
    </submittedName>
</protein>
<evidence type="ECO:0000256" key="1">
    <source>
        <dbReference type="SAM" id="MobiDB-lite"/>
    </source>
</evidence>
<proteinExistence type="predicted"/>
<dbReference type="InParanoid" id="A0A5C3PXZ0"/>
<gene>
    <name evidence="2" type="ORF">K466DRAFT_176259</name>
</gene>
<dbReference type="EMBL" id="ML210989">
    <property type="protein sequence ID" value="TFK92980.1"/>
    <property type="molecule type" value="Genomic_DNA"/>
</dbReference>
<name>A0A5C3PXZ0_9APHY</name>
<accession>A0A5C3PXZ0</accession>
<reference evidence="2 3" key="1">
    <citation type="journal article" date="2019" name="Nat. Ecol. Evol.">
        <title>Megaphylogeny resolves global patterns of mushroom evolution.</title>
        <authorList>
            <person name="Varga T."/>
            <person name="Krizsan K."/>
            <person name="Foldi C."/>
            <person name="Dima B."/>
            <person name="Sanchez-Garcia M."/>
            <person name="Sanchez-Ramirez S."/>
            <person name="Szollosi G.J."/>
            <person name="Szarkandi J.G."/>
            <person name="Papp V."/>
            <person name="Albert L."/>
            <person name="Andreopoulos W."/>
            <person name="Angelini C."/>
            <person name="Antonin V."/>
            <person name="Barry K.W."/>
            <person name="Bougher N.L."/>
            <person name="Buchanan P."/>
            <person name="Buyck B."/>
            <person name="Bense V."/>
            <person name="Catcheside P."/>
            <person name="Chovatia M."/>
            <person name="Cooper J."/>
            <person name="Damon W."/>
            <person name="Desjardin D."/>
            <person name="Finy P."/>
            <person name="Geml J."/>
            <person name="Haridas S."/>
            <person name="Hughes K."/>
            <person name="Justo A."/>
            <person name="Karasinski D."/>
            <person name="Kautmanova I."/>
            <person name="Kiss B."/>
            <person name="Kocsube S."/>
            <person name="Kotiranta H."/>
            <person name="LaButti K.M."/>
            <person name="Lechner B.E."/>
            <person name="Liimatainen K."/>
            <person name="Lipzen A."/>
            <person name="Lukacs Z."/>
            <person name="Mihaltcheva S."/>
            <person name="Morgado L.N."/>
            <person name="Niskanen T."/>
            <person name="Noordeloos M.E."/>
            <person name="Ohm R.A."/>
            <person name="Ortiz-Santana B."/>
            <person name="Ovrebo C."/>
            <person name="Racz N."/>
            <person name="Riley R."/>
            <person name="Savchenko A."/>
            <person name="Shiryaev A."/>
            <person name="Soop K."/>
            <person name="Spirin V."/>
            <person name="Szebenyi C."/>
            <person name="Tomsovsky M."/>
            <person name="Tulloss R.E."/>
            <person name="Uehling J."/>
            <person name="Grigoriev I.V."/>
            <person name="Vagvolgyi C."/>
            <person name="Papp T."/>
            <person name="Martin F.M."/>
            <person name="Miettinen O."/>
            <person name="Hibbett D.S."/>
            <person name="Nagy L.G."/>
        </authorList>
    </citation>
    <scope>NUCLEOTIDE SEQUENCE [LARGE SCALE GENOMIC DNA]</scope>
    <source>
        <strain evidence="2 3">HHB13444</strain>
    </source>
</reference>
<dbReference type="AlphaFoldDB" id="A0A5C3PXZ0"/>
<evidence type="ECO:0000313" key="2">
    <source>
        <dbReference type="EMBL" id="TFK92980.1"/>
    </source>
</evidence>
<evidence type="ECO:0000313" key="3">
    <source>
        <dbReference type="Proteomes" id="UP000308197"/>
    </source>
</evidence>
<dbReference type="Proteomes" id="UP000308197">
    <property type="component" value="Unassembled WGS sequence"/>
</dbReference>
<organism evidence="2 3">
    <name type="scientific">Polyporus arcularius HHB13444</name>
    <dbReference type="NCBI Taxonomy" id="1314778"/>
    <lineage>
        <taxon>Eukaryota</taxon>
        <taxon>Fungi</taxon>
        <taxon>Dikarya</taxon>
        <taxon>Basidiomycota</taxon>
        <taxon>Agaricomycotina</taxon>
        <taxon>Agaricomycetes</taxon>
        <taxon>Polyporales</taxon>
        <taxon>Polyporaceae</taxon>
        <taxon>Polyporus</taxon>
    </lineage>
</organism>
<feature type="region of interest" description="Disordered" evidence="1">
    <location>
        <begin position="1"/>
        <end position="28"/>
    </location>
</feature>
<sequence length="155" mass="16763">MFAMHSPRATDGNSLDGPESLPADLGGPAWLGDVGTSGSSGRVLQQVSCRLTFNERLLHIRRHSDSRLLPYRPIAQYVRLPRFSPDQRDIPQVATISYQPCSLAERAQATANPLTHRAQGARIPAILCISGHLCVSAWAPAHRPGSVRAYPSAAC</sequence>
<keyword evidence="3" id="KW-1185">Reference proteome</keyword>